<dbReference type="InterPro" id="IPR025164">
    <property type="entry name" value="Toastrack_DUF4097"/>
</dbReference>
<dbReference type="Proteomes" id="UP001499843">
    <property type="component" value="Unassembled WGS sequence"/>
</dbReference>
<evidence type="ECO:0000313" key="3">
    <source>
        <dbReference type="Proteomes" id="UP001499843"/>
    </source>
</evidence>
<feature type="domain" description="DUF4097" evidence="1">
    <location>
        <begin position="25"/>
        <end position="281"/>
    </location>
</feature>
<dbReference type="Gene3D" id="2.160.20.120">
    <property type="match status" value="1"/>
</dbReference>
<evidence type="ECO:0000259" key="1">
    <source>
        <dbReference type="Pfam" id="PF13349"/>
    </source>
</evidence>
<accession>A0ABN3C8B1</accession>
<comment type="caution">
    <text evidence="2">The sequence shown here is derived from an EMBL/GenBank/DDBJ whole genome shotgun (WGS) entry which is preliminary data.</text>
</comment>
<organism evidence="2 3">
    <name type="scientific">Nonomuraea monospora</name>
    <dbReference type="NCBI Taxonomy" id="568818"/>
    <lineage>
        <taxon>Bacteria</taxon>
        <taxon>Bacillati</taxon>
        <taxon>Actinomycetota</taxon>
        <taxon>Actinomycetes</taxon>
        <taxon>Streptosporangiales</taxon>
        <taxon>Streptosporangiaceae</taxon>
        <taxon>Nonomuraea</taxon>
    </lineage>
</organism>
<reference evidence="2 3" key="1">
    <citation type="journal article" date="2019" name="Int. J. Syst. Evol. Microbiol.">
        <title>The Global Catalogue of Microorganisms (GCM) 10K type strain sequencing project: providing services to taxonomists for standard genome sequencing and annotation.</title>
        <authorList>
            <consortium name="The Broad Institute Genomics Platform"/>
            <consortium name="The Broad Institute Genome Sequencing Center for Infectious Disease"/>
            <person name="Wu L."/>
            <person name="Ma J."/>
        </authorList>
    </citation>
    <scope>NUCLEOTIDE SEQUENCE [LARGE SCALE GENOMIC DNA]</scope>
    <source>
        <strain evidence="2 3">JCM 16114</strain>
    </source>
</reference>
<dbReference type="RefSeq" id="WP_344470715.1">
    <property type="nucleotide sequence ID" value="NZ_BAAAQX010000001.1"/>
</dbReference>
<dbReference type="Pfam" id="PF13349">
    <property type="entry name" value="DUF4097"/>
    <property type="match status" value="1"/>
</dbReference>
<evidence type="ECO:0000313" key="2">
    <source>
        <dbReference type="EMBL" id="GAA2205056.1"/>
    </source>
</evidence>
<proteinExistence type="predicted"/>
<gene>
    <name evidence="2" type="ORF">GCM10009850_006850</name>
</gene>
<keyword evidence="3" id="KW-1185">Reference proteome</keyword>
<sequence>MTTTITHHEGIGMPAFDTSEPIAAVIDTATANIRVSASDRADTVVEVRPSDAHNDADVQAAEQTHVDYANGRLLVRSDKEPTGWGTDWGLSLGKLVESPADWARSLVLGPGSIDVTIELPTGSRLDVRTAGSVVCQGPVGEVSLSTSYGDLQVERASRLRLRNTYGDIHVTHAYGHTEVTNSHGDIDIGRIDGTAAVKNSHGDIRLGTVTGDLRLNSAHGDATVDLALAGVRAMTSYAGVRIGEAAAGSIVMQTTGGGLDLGIRRGTAAWLDVSSRYGTVDVSLDPSDAPAESEPVVEVRAHTDYGDIVIHHS</sequence>
<dbReference type="EMBL" id="BAAAQX010000001">
    <property type="protein sequence ID" value="GAA2205056.1"/>
    <property type="molecule type" value="Genomic_DNA"/>
</dbReference>
<protein>
    <submittedName>
        <fullName evidence="2">DUF4097 family beta strand repeat-containing protein</fullName>
    </submittedName>
</protein>
<name>A0ABN3C8B1_9ACTN</name>